<dbReference type="PANTHER" id="PTHR45080">
    <property type="entry name" value="CONTACTIN 5"/>
    <property type="match status" value="1"/>
</dbReference>
<feature type="domain" description="Ig-like" evidence="4">
    <location>
        <begin position="98"/>
        <end position="171"/>
    </location>
</feature>
<name>A0ABY6K2S2_9ARAC</name>
<dbReference type="Pfam" id="PF07679">
    <property type="entry name" value="I-set"/>
    <property type="match status" value="1"/>
</dbReference>
<gene>
    <name evidence="5" type="ORF">LAZ67_1007779</name>
</gene>
<dbReference type="Proteomes" id="UP001235939">
    <property type="component" value="Chromosome 01"/>
</dbReference>
<dbReference type="Pfam" id="PF13927">
    <property type="entry name" value="Ig_3"/>
    <property type="match status" value="1"/>
</dbReference>
<dbReference type="PROSITE" id="PS50835">
    <property type="entry name" value="IG_LIKE"/>
    <property type="match status" value="2"/>
</dbReference>
<evidence type="ECO:0000259" key="4">
    <source>
        <dbReference type="PROSITE" id="PS50835"/>
    </source>
</evidence>
<accession>A0ABY6K2S2</accession>
<reference evidence="5 6" key="1">
    <citation type="submission" date="2022-01" db="EMBL/GenBank/DDBJ databases">
        <title>A chromosomal length assembly of Cordylochernes scorpioides.</title>
        <authorList>
            <person name="Zeh D."/>
            <person name="Zeh J."/>
        </authorList>
    </citation>
    <scope>NUCLEOTIDE SEQUENCE [LARGE SCALE GENOMIC DNA]</scope>
    <source>
        <strain evidence="5">IN4F17</strain>
        <tissue evidence="5">Whole Body</tissue>
    </source>
</reference>
<dbReference type="SMART" id="SM00408">
    <property type="entry name" value="IGc2"/>
    <property type="match status" value="2"/>
</dbReference>
<dbReference type="SMART" id="SM00409">
    <property type="entry name" value="IG"/>
    <property type="match status" value="2"/>
</dbReference>
<keyword evidence="6" id="KW-1185">Reference proteome</keyword>
<dbReference type="InterPro" id="IPR003599">
    <property type="entry name" value="Ig_sub"/>
</dbReference>
<dbReference type="InterPro" id="IPR036179">
    <property type="entry name" value="Ig-like_dom_sf"/>
</dbReference>
<evidence type="ECO:0000256" key="1">
    <source>
        <dbReference type="ARBA" id="ARBA00022729"/>
    </source>
</evidence>
<evidence type="ECO:0000313" key="6">
    <source>
        <dbReference type="Proteomes" id="UP001235939"/>
    </source>
</evidence>
<dbReference type="InterPro" id="IPR007110">
    <property type="entry name" value="Ig-like_dom"/>
</dbReference>
<feature type="domain" description="Ig-like" evidence="4">
    <location>
        <begin position="8"/>
        <end position="93"/>
    </location>
</feature>
<evidence type="ECO:0000313" key="5">
    <source>
        <dbReference type="EMBL" id="UYV62090.1"/>
    </source>
</evidence>
<evidence type="ECO:0000256" key="3">
    <source>
        <dbReference type="ARBA" id="ARBA00023319"/>
    </source>
</evidence>
<protein>
    <recommendedName>
        <fullName evidence="4">Ig-like domain-containing protein</fullName>
    </recommendedName>
</protein>
<sequence>MGVIQVQPFGFPSTIKIGDKISIFCAPLKGEPPFTITWLKDGQSLAAATSVKMTHNDMTSTLQFDPVEATSGGNYTCQMKNKHGQDSYTAALNIQAPPEWVTRPQDTTALEGGSATLNCQARGSPPPRVSWTGTNSSVLTFNPVTRGHAGQYTCVVDNGLGPSLQHSVTLTVHCEYVTLTVHWKYQHRFLLMNSSATLF</sequence>
<dbReference type="InterPro" id="IPR003598">
    <property type="entry name" value="Ig_sub2"/>
</dbReference>
<dbReference type="EMBL" id="CP092863">
    <property type="protein sequence ID" value="UYV62090.1"/>
    <property type="molecule type" value="Genomic_DNA"/>
</dbReference>
<evidence type="ECO:0000256" key="2">
    <source>
        <dbReference type="ARBA" id="ARBA00023157"/>
    </source>
</evidence>
<keyword evidence="3" id="KW-0393">Immunoglobulin domain</keyword>
<proteinExistence type="predicted"/>
<dbReference type="InterPro" id="IPR013783">
    <property type="entry name" value="Ig-like_fold"/>
</dbReference>
<dbReference type="InterPro" id="IPR050958">
    <property type="entry name" value="Cell_Adh-Cytoskel_Orgn"/>
</dbReference>
<dbReference type="Gene3D" id="2.60.40.10">
    <property type="entry name" value="Immunoglobulins"/>
    <property type="match status" value="3"/>
</dbReference>
<keyword evidence="1" id="KW-0732">Signal</keyword>
<dbReference type="PANTHER" id="PTHR45080:SF8">
    <property type="entry name" value="IG-LIKE DOMAIN-CONTAINING PROTEIN"/>
    <property type="match status" value="1"/>
</dbReference>
<dbReference type="SUPFAM" id="SSF48726">
    <property type="entry name" value="Immunoglobulin"/>
    <property type="match status" value="2"/>
</dbReference>
<dbReference type="InterPro" id="IPR013098">
    <property type="entry name" value="Ig_I-set"/>
</dbReference>
<keyword evidence="2" id="KW-1015">Disulfide bond</keyword>
<organism evidence="5 6">
    <name type="scientific">Cordylochernes scorpioides</name>
    <dbReference type="NCBI Taxonomy" id="51811"/>
    <lineage>
        <taxon>Eukaryota</taxon>
        <taxon>Metazoa</taxon>
        <taxon>Ecdysozoa</taxon>
        <taxon>Arthropoda</taxon>
        <taxon>Chelicerata</taxon>
        <taxon>Arachnida</taxon>
        <taxon>Pseudoscorpiones</taxon>
        <taxon>Cheliferoidea</taxon>
        <taxon>Chernetidae</taxon>
        <taxon>Cordylochernes</taxon>
    </lineage>
</organism>